<protein>
    <submittedName>
        <fullName evidence="2">Brain-specific angiogenesis inhibitor 1-associated protein 2</fullName>
    </submittedName>
</protein>
<dbReference type="PANTHER" id="PTHR14206">
    <property type="entry name" value="BRAIN-SPECIFIC ANGIOGENESIS INHIBITOR 1-ASSOCIATED PROTEIN 2"/>
    <property type="match status" value="1"/>
</dbReference>
<keyword evidence="3" id="KW-1185">Reference proteome</keyword>
<proteinExistence type="predicted"/>
<dbReference type="Proteomes" id="UP000762676">
    <property type="component" value="Unassembled WGS sequence"/>
</dbReference>
<dbReference type="EMBL" id="BMAT01000501">
    <property type="protein sequence ID" value="GFR67427.1"/>
    <property type="molecule type" value="Genomic_DNA"/>
</dbReference>
<accession>A0AAV4F2I1</accession>
<dbReference type="InterPro" id="IPR013606">
    <property type="entry name" value="I-BAR_dom"/>
</dbReference>
<gene>
    <name evidence="2" type="ORF">ElyMa_000252800</name>
</gene>
<dbReference type="InterPro" id="IPR027681">
    <property type="entry name" value="IRSp53/IRTKS/Pinkbar"/>
</dbReference>
<dbReference type="AlphaFoldDB" id="A0AAV4F2I1"/>
<evidence type="ECO:0000313" key="2">
    <source>
        <dbReference type="EMBL" id="GFR67427.1"/>
    </source>
</evidence>
<dbReference type="GO" id="GO:0005654">
    <property type="term" value="C:nucleoplasm"/>
    <property type="evidence" value="ECO:0007669"/>
    <property type="project" value="TreeGrafter"/>
</dbReference>
<dbReference type="GO" id="GO:0005829">
    <property type="term" value="C:cytosol"/>
    <property type="evidence" value="ECO:0007669"/>
    <property type="project" value="TreeGrafter"/>
</dbReference>
<dbReference type="Pfam" id="PF08397">
    <property type="entry name" value="IMD"/>
    <property type="match status" value="1"/>
</dbReference>
<dbReference type="GO" id="GO:0007009">
    <property type="term" value="P:plasma membrane organization"/>
    <property type="evidence" value="ECO:0007669"/>
    <property type="project" value="InterPro"/>
</dbReference>
<dbReference type="PROSITE" id="PS51338">
    <property type="entry name" value="IMD"/>
    <property type="match status" value="1"/>
</dbReference>
<comment type="caution">
    <text evidence="2">The sequence shown here is derived from an EMBL/GenBank/DDBJ whole genome shotgun (WGS) entry which is preliminary data.</text>
</comment>
<sequence length="152" mass="17033">MFQNLATKFNPQAKILLANGKAYHKALLATSSAARSYIESLGRLGHECRTNGRGGTEELGQAIFRIAEVYKDVQMKFEDCTKALFAEIILPLEQKLDNEFKNAAAEQRKYHQGHKEFAGPHSKAVAALEKFRKKNQSKGMYDEEKEAPVSSN</sequence>
<evidence type="ECO:0000259" key="1">
    <source>
        <dbReference type="PROSITE" id="PS51338"/>
    </source>
</evidence>
<reference evidence="2 3" key="1">
    <citation type="journal article" date="2021" name="Elife">
        <title>Chloroplast acquisition without the gene transfer in kleptoplastic sea slugs, Plakobranchus ocellatus.</title>
        <authorList>
            <person name="Maeda T."/>
            <person name="Takahashi S."/>
            <person name="Yoshida T."/>
            <person name="Shimamura S."/>
            <person name="Takaki Y."/>
            <person name="Nagai Y."/>
            <person name="Toyoda A."/>
            <person name="Suzuki Y."/>
            <person name="Arimoto A."/>
            <person name="Ishii H."/>
            <person name="Satoh N."/>
            <person name="Nishiyama T."/>
            <person name="Hasebe M."/>
            <person name="Maruyama T."/>
            <person name="Minagawa J."/>
            <person name="Obokata J."/>
            <person name="Shigenobu S."/>
        </authorList>
    </citation>
    <scope>NUCLEOTIDE SEQUENCE [LARGE SCALE GENOMIC DNA]</scope>
</reference>
<dbReference type="Gene3D" id="1.20.1270.60">
    <property type="entry name" value="Arfaptin homology (AH) domain/BAR domain"/>
    <property type="match status" value="1"/>
</dbReference>
<dbReference type="InterPro" id="IPR027267">
    <property type="entry name" value="AH/BAR_dom_sf"/>
</dbReference>
<organism evidence="2 3">
    <name type="scientific">Elysia marginata</name>
    <dbReference type="NCBI Taxonomy" id="1093978"/>
    <lineage>
        <taxon>Eukaryota</taxon>
        <taxon>Metazoa</taxon>
        <taxon>Spiralia</taxon>
        <taxon>Lophotrochozoa</taxon>
        <taxon>Mollusca</taxon>
        <taxon>Gastropoda</taxon>
        <taxon>Heterobranchia</taxon>
        <taxon>Euthyneura</taxon>
        <taxon>Panpulmonata</taxon>
        <taxon>Sacoglossa</taxon>
        <taxon>Placobranchoidea</taxon>
        <taxon>Plakobranchidae</taxon>
        <taxon>Elysia</taxon>
    </lineage>
</organism>
<dbReference type="SUPFAM" id="SSF103657">
    <property type="entry name" value="BAR/IMD domain-like"/>
    <property type="match status" value="1"/>
</dbReference>
<evidence type="ECO:0000313" key="3">
    <source>
        <dbReference type="Proteomes" id="UP000762676"/>
    </source>
</evidence>
<dbReference type="GO" id="GO:0051017">
    <property type="term" value="P:actin filament bundle assembly"/>
    <property type="evidence" value="ECO:0007669"/>
    <property type="project" value="TreeGrafter"/>
</dbReference>
<dbReference type="GO" id="GO:0030838">
    <property type="term" value="P:positive regulation of actin filament polymerization"/>
    <property type="evidence" value="ECO:0007669"/>
    <property type="project" value="TreeGrafter"/>
</dbReference>
<name>A0AAV4F2I1_9GAST</name>
<dbReference type="GO" id="GO:0051764">
    <property type="term" value="P:actin crosslink formation"/>
    <property type="evidence" value="ECO:0007669"/>
    <property type="project" value="TreeGrafter"/>
</dbReference>
<feature type="domain" description="IMD" evidence="1">
    <location>
        <begin position="1"/>
        <end position="152"/>
    </location>
</feature>
<dbReference type="PANTHER" id="PTHR14206:SF7">
    <property type="entry name" value="INSULIN RECEPTOR SUBSTRATE 53 KDA, ISOFORM A"/>
    <property type="match status" value="1"/>
</dbReference>